<keyword evidence="1 4" id="KW-0328">Glycosyltransferase</keyword>
<dbReference type="InterPro" id="IPR028098">
    <property type="entry name" value="Glyco_trans_4-like_N"/>
</dbReference>
<evidence type="ECO:0000256" key="1">
    <source>
        <dbReference type="ARBA" id="ARBA00022676"/>
    </source>
</evidence>
<evidence type="ECO:0000259" key="3">
    <source>
        <dbReference type="Pfam" id="PF13439"/>
    </source>
</evidence>
<name>A0A941DXZ9_9BACI</name>
<keyword evidence="2 4" id="KW-0808">Transferase</keyword>
<evidence type="ECO:0000313" key="5">
    <source>
        <dbReference type="Proteomes" id="UP000675284"/>
    </source>
</evidence>
<dbReference type="GO" id="GO:0016757">
    <property type="term" value="F:glycosyltransferase activity"/>
    <property type="evidence" value="ECO:0007669"/>
    <property type="project" value="UniProtKB-KW"/>
</dbReference>
<protein>
    <submittedName>
        <fullName evidence="4">Glycosyltransferase</fullName>
        <ecNumber evidence="4">2.4.-.-</ecNumber>
    </submittedName>
</protein>
<dbReference type="PANTHER" id="PTHR12526:SF629">
    <property type="entry name" value="TEICHURONIC ACID BIOSYNTHESIS GLYCOSYLTRANSFERASE TUAH-RELATED"/>
    <property type="match status" value="1"/>
</dbReference>
<gene>
    <name evidence="4" type="ORF">KCX74_14130</name>
</gene>
<dbReference type="SUPFAM" id="SSF53756">
    <property type="entry name" value="UDP-Glycosyltransferase/glycogen phosphorylase"/>
    <property type="match status" value="1"/>
</dbReference>
<accession>A0A941DXZ9</accession>
<dbReference type="Pfam" id="PF13692">
    <property type="entry name" value="Glyco_trans_1_4"/>
    <property type="match status" value="1"/>
</dbReference>
<proteinExistence type="predicted"/>
<dbReference type="PANTHER" id="PTHR12526">
    <property type="entry name" value="GLYCOSYLTRANSFERASE"/>
    <property type="match status" value="1"/>
</dbReference>
<dbReference type="EC" id="2.4.-.-" evidence="4"/>
<dbReference type="Gene3D" id="3.40.50.2000">
    <property type="entry name" value="Glycogen Phosphorylase B"/>
    <property type="match status" value="2"/>
</dbReference>
<evidence type="ECO:0000313" key="4">
    <source>
        <dbReference type="EMBL" id="MBR7797174.1"/>
    </source>
</evidence>
<keyword evidence="5" id="KW-1185">Reference proteome</keyword>
<dbReference type="EMBL" id="JAGSOT010000045">
    <property type="protein sequence ID" value="MBR7797174.1"/>
    <property type="molecule type" value="Genomic_DNA"/>
</dbReference>
<sequence>MHTDVCFLLTEHPFLDARIFKKEAKSLLKQGYRVTMIVPRIEGYLFDIDGSTFTERFLEKTFYYEGIKIVTYEQMFPEKNIKTLHYNLQSKKNNQFSDPLTQLGIEQDADIYHAHEFFSLYSGILIKRAFMSQGKRCKLVYDSHELEPDPLLKQPIQTLKIKIQMLKIMLKELDYLVTVSESIKEWYLSFNLNLPIEIIYNSPPLARDYVPKKTNNSELTLVYEGTVNKKRGSFDKFVHILELVNKQMSVKAKIIGGWKADKYDNNHYNLTNINDHIEFVGWQHYDSIPKAMKDADIGWIDLDVSHSLNNRFAMPNKFFSYLNNGVPVLVNQCKDMAEFIQTYRCGYVVPKLKADAQDYVEALLYLENYKLDEMSYHAREIMESMFSWEHMENRLFKVYKKLMDG</sequence>
<reference evidence="4" key="1">
    <citation type="submission" date="2021-04" db="EMBL/GenBank/DDBJ databases">
        <title>Isolation and polyphasic classification of algal microorganism.</title>
        <authorList>
            <person name="Wang S."/>
        </authorList>
    </citation>
    <scope>NUCLEOTIDE SEQUENCE</scope>
    <source>
        <strain evidence="4">720a</strain>
    </source>
</reference>
<dbReference type="Pfam" id="PF13439">
    <property type="entry name" value="Glyco_transf_4"/>
    <property type="match status" value="1"/>
</dbReference>
<evidence type="ECO:0000256" key="2">
    <source>
        <dbReference type="ARBA" id="ARBA00022679"/>
    </source>
</evidence>
<dbReference type="RefSeq" id="WP_034679477.1">
    <property type="nucleotide sequence ID" value="NZ_BAAACY010000044.1"/>
</dbReference>
<feature type="domain" description="Glycosyltransferase subfamily 4-like N-terminal" evidence="3">
    <location>
        <begin position="24"/>
        <end position="201"/>
    </location>
</feature>
<dbReference type="AlphaFoldDB" id="A0A941DXZ9"/>
<dbReference type="Proteomes" id="UP000675284">
    <property type="component" value="Unassembled WGS sequence"/>
</dbReference>
<comment type="caution">
    <text evidence="4">The sequence shown here is derived from an EMBL/GenBank/DDBJ whole genome shotgun (WGS) entry which is preliminary data.</text>
</comment>
<organism evidence="4 5">
    <name type="scientific">Virgibacillus salarius</name>
    <dbReference type="NCBI Taxonomy" id="447199"/>
    <lineage>
        <taxon>Bacteria</taxon>
        <taxon>Bacillati</taxon>
        <taxon>Bacillota</taxon>
        <taxon>Bacilli</taxon>
        <taxon>Bacillales</taxon>
        <taxon>Bacillaceae</taxon>
        <taxon>Virgibacillus</taxon>
    </lineage>
</organism>